<gene>
    <name evidence="3" type="primary">ATP8</name>
</gene>
<sequence>MPQLDTVYIFFIYIWTWFILYLITQKVKTFMIMSSPKKQQQAKPNKPSPTLPWT</sequence>
<feature type="transmembrane region" description="Helical" evidence="2">
    <location>
        <begin position="6"/>
        <end position="24"/>
    </location>
</feature>
<keyword evidence="2" id="KW-0472">Membrane</keyword>
<keyword evidence="2" id="KW-0812">Transmembrane</keyword>
<name>A0A059TCT7_9SAUR</name>
<organism evidence="3">
    <name type="scientific">Hypsiglena unaocularus</name>
    <name type="common">Islas Revillagigedo nightsnake</name>
    <dbReference type="NCBI Taxonomy" id="1486644"/>
    <lineage>
        <taxon>Eukaryota</taxon>
        <taxon>Metazoa</taxon>
        <taxon>Chordata</taxon>
        <taxon>Craniata</taxon>
        <taxon>Vertebrata</taxon>
        <taxon>Euteleostomi</taxon>
        <taxon>Lepidosauria</taxon>
        <taxon>Squamata</taxon>
        <taxon>Bifurcata</taxon>
        <taxon>Unidentata</taxon>
        <taxon>Episquamata</taxon>
        <taxon>Toxicofera</taxon>
        <taxon>Serpentes</taxon>
        <taxon>Colubroidea</taxon>
        <taxon>Dipsadidae</taxon>
        <taxon>Hypsiglena</taxon>
    </lineage>
</organism>
<evidence type="ECO:0000256" key="1">
    <source>
        <dbReference type="SAM" id="MobiDB-lite"/>
    </source>
</evidence>
<keyword evidence="2" id="KW-1133">Transmembrane helix</keyword>
<protein>
    <submittedName>
        <fullName evidence="3">ATP synthase F0 subunit 8</fullName>
    </submittedName>
</protein>
<dbReference type="GeneID" id="19523612"/>
<accession>A0A059TCT7</accession>
<feature type="compositionally biased region" description="Low complexity" evidence="1">
    <location>
        <begin position="35"/>
        <end position="45"/>
    </location>
</feature>
<feature type="region of interest" description="Disordered" evidence="1">
    <location>
        <begin position="35"/>
        <end position="54"/>
    </location>
</feature>
<proteinExistence type="predicted"/>
<evidence type="ECO:0000256" key="2">
    <source>
        <dbReference type="SAM" id="Phobius"/>
    </source>
</evidence>
<geneLocation type="mitochondrion" evidence="3"/>
<keyword evidence="3" id="KW-0496">Mitochondrion</keyword>
<evidence type="ECO:0000313" key="3">
    <source>
        <dbReference type="EMBL" id="AHY04572.1"/>
    </source>
</evidence>
<dbReference type="EMBL" id="KJ486458">
    <property type="protein sequence ID" value="AHY04572.1"/>
    <property type="molecule type" value="Genomic_DNA"/>
</dbReference>
<dbReference type="CTD" id="4509"/>
<dbReference type="AlphaFoldDB" id="A0A059TCT7"/>
<dbReference type="RefSeq" id="YP_009033414.1">
    <property type="nucleotide sequence ID" value="NC_024164.1"/>
</dbReference>
<reference evidence="3" key="1">
    <citation type="journal article" date="2014" name="PLoS ONE">
        <title>Rediscovery of an endemic vertebrate from the remote Islas Revillagigedo in the eastern Pacific Ocean: the Clarion nightsnake lost and found.</title>
        <authorList>
            <person name="Mulcahy D.G."/>
            <person name="Martinez-Gomez J.E."/>
            <person name="Aguirre-Leon G."/>
            <person name="Cervantes-Pasqualli J.A."/>
            <person name="Zug G.R."/>
        </authorList>
    </citation>
    <scope>NUCLEOTIDE SEQUENCE</scope>
    <source>
        <strain evidence="3">DGM2285</strain>
    </source>
</reference>